<evidence type="ECO:0000313" key="2">
    <source>
        <dbReference type="EMBL" id="MFD2659478.1"/>
    </source>
</evidence>
<feature type="region of interest" description="Disordered" evidence="1">
    <location>
        <begin position="33"/>
        <end position="62"/>
    </location>
</feature>
<dbReference type="Proteomes" id="UP001597493">
    <property type="component" value="Unassembled WGS sequence"/>
</dbReference>
<comment type="caution">
    <text evidence="2">The sequence shown here is derived from an EMBL/GenBank/DDBJ whole genome shotgun (WGS) entry which is preliminary data.</text>
</comment>
<dbReference type="EMBL" id="JBHUMY010000004">
    <property type="protein sequence ID" value="MFD2659478.1"/>
    <property type="molecule type" value="Genomic_DNA"/>
</dbReference>
<organism evidence="2 3">
    <name type="scientific">Paenibacillus thailandensis</name>
    <dbReference type="NCBI Taxonomy" id="393250"/>
    <lineage>
        <taxon>Bacteria</taxon>
        <taxon>Bacillati</taxon>
        <taxon>Bacillota</taxon>
        <taxon>Bacilli</taxon>
        <taxon>Bacillales</taxon>
        <taxon>Paenibacillaceae</taxon>
        <taxon>Paenibacillus</taxon>
    </lineage>
</organism>
<sequence length="148" mass="16045">MPIQINISGEAAAEVAQLVHDLAWTMQRVNPADVPAETNVSTADAPKTRKPRSASKHEEPNVDALAKEIEEETRTAAAETVQYEADDTDSDEVEIPTDVQLREVSAAKAKTAGKEKVKALLQKYGVPNVTGVPANKRIAFLRDLEALE</sequence>
<name>A0ABW5QTN0_9BACL</name>
<protein>
    <recommendedName>
        <fullName evidence="4">HeH/LEM domain-containing protein</fullName>
    </recommendedName>
</protein>
<evidence type="ECO:0000313" key="3">
    <source>
        <dbReference type="Proteomes" id="UP001597493"/>
    </source>
</evidence>
<evidence type="ECO:0008006" key="4">
    <source>
        <dbReference type="Google" id="ProtNLM"/>
    </source>
</evidence>
<dbReference type="RefSeq" id="WP_379270170.1">
    <property type="nucleotide sequence ID" value="NZ_JBHUGT010000020.1"/>
</dbReference>
<proteinExistence type="predicted"/>
<gene>
    <name evidence="2" type="ORF">ACFSW5_04275</name>
</gene>
<evidence type="ECO:0000256" key="1">
    <source>
        <dbReference type="SAM" id="MobiDB-lite"/>
    </source>
</evidence>
<keyword evidence="3" id="KW-1185">Reference proteome</keyword>
<accession>A0ABW5QTN0</accession>
<reference evidence="3" key="1">
    <citation type="journal article" date="2019" name="Int. J. Syst. Evol. Microbiol.">
        <title>The Global Catalogue of Microorganisms (GCM) 10K type strain sequencing project: providing services to taxonomists for standard genome sequencing and annotation.</title>
        <authorList>
            <consortium name="The Broad Institute Genomics Platform"/>
            <consortium name="The Broad Institute Genome Sequencing Center for Infectious Disease"/>
            <person name="Wu L."/>
            <person name="Ma J."/>
        </authorList>
    </citation>
    <scope>NUCLEOTIDE SEQUENCE [LARGE SCALE GENOMIC DNA]</scope>
    <source>
        <strain evidence="3">TISTR 1827</strain>
    </source>
</reference>